<dbReference type="PANTHER" id="PTHR33993:SF10">
    <property type="entry name" value="CONSERVED PROTEIN"/>
    <property type="match status" value="1"/>
</dbReference>
<organism evidence="3 4">
    <name type="scientific">Streptomyces pathocidini</name>
    <dbReference type="NCBI Taxonomy" id="1650571"/>
    <lineage>
        <taxon>Bacteria</taxon>
        <taxon>Bacillati</taxon>
        <taxon>Actinomycetota</taxon>
        <taxon>Actinomycetes</taxon>
        <taxon>Kitasatosporales</taxon>
        <taxon>Streptomycetaceae</taxon>
        <taxon>Streptomyces</taxon>
    </lineage>
</organism>
<keyword evidence="4" id="KW-1185">Reference proteome</keyword>
<comment type="caution">
    <text evidence="3">The sequence shown here is derived from an EMBL/GenBank/DDBJ whole genome shotgun (WGS) entry which is preliminary data.</text>
</comment>
<dbReference type="Proteomes" id="UP001611548">
    <property type="component" value="Unassembled WGS sequence"/>
</dbReference>
<dbReference type="EMBL" id="JBIRWE010000001">
    <property type="protein sequence ID" value="MFI1963312.1"/>
    <property type="molecule type" value="Genomic_DNA"/>
</dbReference>
<name>A0ABW7UPK1_9ACTN</name>
<evidence type="ECO:0000259" key="2">
    <source>
        <dbReference type="PROSITE" id="PS51819"/>
    </source>
</evidence>
<dbReference type="InterPro" id="IPR037523">
    <property type="entry name" value="VOC_core"/>
</dbReference>
<dbReference type="PROSITE" id="PS51819">
    <property type="entry name" value="VOC"/>
    <property type="match status" value="2"/>
</dbReference>
<gene>
    <name evidence="3" type="ORF">ACH429_04095</name>
</gene>
<dbReference type="Pfam" id="PF18029">
    <property type="entry name" value="Glyoxalase_6"/>
    <property type="match status" value="1"/>
</dbReference>
<reference evidence="3 4" key="1">
    <citation type="submission" date="2024-10" db="EMBL/GenBank/DDBJ databases">
        <title>The Natural Products Discovery Center: Release of the First 8490 Sequenced Strains for Exploring Actinobacteria Biosynthetic Diversity.</title>
        <authorList>
            <person name="Kalkreuter E."/>
            <person name="Kautsar S.A."/>
            <person name="Yang D."/>
            <person name="Bader C.D."/>
            <person name="Teijaro C.N."/>
            <person name="Fluegel L."/>
            <person name="Davis C.M."/>
            <person name="Simpson J.R."/>
            <person name="Lauterbach L."/>
            <person name="Steele A.D."/>
            <person name="Gui C."/>
            <person name="Meng S."/>
            <person name="Li G."/>
            <person name="Viehrig K."/>
            <person name="Ye F."/>
            <person name="Su P."/>
            <person name="Kiefer A.F."/>
            <person name="Nichols A."/>
            <person name="Cepeda A.J."/>
            <person name="Yan W."/>
            <person name="Fan B."/>
            <person name="Jiang Y."/>
            <person name="Adhikari A."/>
            <person name="Zheng C.-J."/>
            <person name="Schuster L."/>
            <person name="Cowan T.M."/>
            <person name="Smanski M.J."/>
            <person name="Chevrette M.G."/>
            <person name="De Carvalho L.P.S."/>
            <person name="Shen B."/>
        </authorList>
    </citation>
    <scope>NUCLEOTIDE SEQUENCE [LARGE SCALE GENOMIC DNA]</scope>
    <source>
        <strain evidence="3 4">NPDC020327</strain>
    </source>
</reference>
<feature type="region of interest" description="Disordered" evidence="1">
    <location>
        <begin position="220"/>
        <end position="247"/>
    </location>
</feature>
<feature type="domain" description="VOC" evidence="2">
    <location>
        <begin position="1"/>
        <end position="107"/>
    </location>
</feature>
<accession>A0ABW7UPK1</accession>
<feature type="domain" description="VOC" evidence="2">
    <location>
        <begin position="121"/>
        <end position="245"/>
    </location>
</feature>
<proteinExistence type="predicted"/>
<dbReference type="PANTHER" id="PTHR33993">
    <property type="entry name" value="GLYOXALASE-RELATED"/>
    <property type="match status" value="1"/>
</dbReference>
<dbReference type="InterPro" id="IPR029068">
    <property type="entry name" value="Glyas_Bleomycin-R_OHBP_Dase"/>
</dbReference>
<dbReference type="RefSeq" id="WP_398718005.1">
    <property type="nucleotide sequence ID" value="NZ_JBIRWE010000001.1"/>
</dbReference>
<evidence type="ECO:0000313" key="3">
    <source>
        <dbReference type="EMBL" id="MFI1963312.1"/>
    </source>
</evidence>
<dbReference type="InterPro" id="IPR041581">
    <property type="entry name" value="Glyoxalase_6"/>
</dbReference>
<dbReference type="InterPro" id="IPR052164">
    <property type="entry name" value="Anthracycline_SecMetBiosynth"/>
</dbReference>
<dbReference type="Gene3D" id="3.10.180.10">
    <property type="entry name" value="2,3-Dihydroxybiphenyl 1,2-Dioxygenase, domain 1"/>
    <property type="match status" value="2"/>
</dbReference>
<sequence length="247" mass="26303">MAHDLAAAQDFYAAVLGWRYKPGIQGRGNYAVALVHGSPVAGLAAGARLMGFPVCWTAYFAAASANRTADRVHERGATIAVGPIPFGRGRVLWAADPDNAVFGIWEGEVDPDWRAGRHAGVPARLELRTRDPFASALFYGGVFDWDVQRGEGRESIDIGYEDDRVVLRIADEPVADLLGGAVEAAPDPRVRPQWHVYFRVDSTDAAAAAALAAGGTIVSPPDDSPFGRTAALRDPEGGLFHVSEPEG</sequence>
<dbReference type="SUPFAM" id="SSF54593">
    <property type="entry name" value="Glyoxalase/Bleomycin resistance protein/Dihydroxybiphenyl dioxygenase"/>
    <property type="match status" value="2"/>
</dbReference>
<evidence type="ECO:0000256" key="1">
    <source>
        <dbReference type="SAM" id="MobiDB-lite"/>
    </source>
</evidence>
<evidence type="ECO:0000313" key="4">
    <source>
        <dbReference type="Proteomes" id="UP001611548"/>
    </source>
</evidence>
<protein>
    <submittedName>
        <fullName evidence="3">VOC family protein</fullName>
    </submittedName>
</protein>